<feature type="transmembrane region" description="Helical" evidence="1">
    <location>
        <begin position="48"/>
        <end position="65"/>
    </location>
</feature>
<proteinExistence type="predicted"/>
<gene>
    <name evidence="2" type="ORF">OWR29_44200</name>
</gene>
<accession>A0ABT4BGW5</accession>
<evidence type="ECO:0000256" key="1">
    <source>
        <dbReference type="SAM" id="Phobius"/>
    </source>
</evidence>
<organism evidence="2 3">
    <name type="scientific">Paractinoplanes pyxinae</name>
    <dbReference type="NCBI Taxonomy" id="2997416"/>
    <lineage>
        <taxon>Bacteria</taxon>
        <taxon>Bacillati</taxon>
        <taxon>Actinomycetota</taxon>
        <taxon>Actinomycetes</taxon>
        <taxon>Micromonosporales</taxon>
        <taxon>Micromonosporaceae</taxon>
        <taxon>Paractinoplanes</taxon>
    </lineage>
</organism>
<feature type="transmembrane region" description="Helical" evidence="1">
    <location>
        <begin position="21"/>
        <end position="42"/>
    </location>
</feature>
<evidence type="ECO:0000313" key="3">
    <source>
        <dbReference type="Proteomes" id="UP001151002"/>
    </source>
</evidence>
<keyword evidence="3" id="KW-1185">Reference proteome</keyword>
<reference evidence="2" key="1">
    <citation type="submission" date="2022-11" db="EMBL/GenBank/DDBJ databases">
        <authorList>
            <person name="Somphong A."/>
            <person name="Phongsopitanun W."/>
        </authorList>
    </citation>
    <scope>NUCLEOTIDE SEQUENCE</scope>
    <source>
        <strain evidence="2">Pm04-4</strain>
    </source>
</reference>
<dbReference type="RefSeq" id="WP_267569634.1">
    <property type="nucleotide sequence ID" value="NZ_JAPNTZ010000023.1"/>
</dbReference>
<sequence>MEEEPRYALRRGAVALTRRQWGAFVGVLVVGVVLAVVLMVAVKLSAGAIVLGLTAVALGLMAGIWRARIGP</sequence>
<evidence type="ECO:0000313" key="2">
    <source>
        <dbReference type="EMBL" id="MCY1145045.1"/>
    </source>
</evidence>
<protein>
    <submittedName>
        <fullName evidence="2">Uncharacterized protein</fullName>
    </submittedName>
</protein>
<keyword evidence="1" id="KW-0472">Membrane</keyword>
<dbReference type="Proteomes" id="UP001151002">
    <property type="component" value="Unassembled WGS sequence"/>
</dbReference>
<name>A0ABT4BGW5_9ACTN</name>
<comment type="caution">
    <text evidence="2">The sequence shown here is derived from an EMBL/GenBank/DDBJ whole genome shotgun (WGS) entry which is preliminary data.</text>
</comment>
<dbReference type="EMBL" id="JAPNTZ010000023">
    <property type="protein sequence ID" value="MCY1145045.1"/>
    <property type="molecule type" value="Genomic_DNA"/>
</dbReference>
<keyword evidence="1" id="KW-0812">Transmembrane</keyword>
<keyword evidence="1" id="KW-1133">Transmembrane helix</keyword>